<sequence length="233" mass="23328">MDQATSRRGTIGPGDVTAAAARIAGRVRQVTLAHVEPIAIDAHAVTVGHDETGAVGHDETGTAGSFELVLALEMVQHTGTFKARGAANLAAYHLAAGTMPDAGIVIASGGNAGVAVVAVGPTGCRALHAAIEHGGPVDVPADSIAADSLGGRRASQMAYDLAVTSPTTSVLVSDEAIASARQRLWDDHRLVVEPGGATALAALLSGAYVPRPGGRVAVVLCGANTDPSDLAIR</sequence>
<dbReference type="AlphaFoldDB" id="A0A1J5R415"/>
<dbReference type="Gene3D" id="3.40.50.1100">
    <property type="match status" value="1"/>
</dbReference>
<evidence type="ECO:0000259" key="4">
    <source>
        <dbReference type="Pfam" id="PF00291"/>
    </source>
</evidence>
<evidence type="ECO:0000256" key="3">
    <source>
        <dbReference type="ARBA" id="ARBA00023239"/>
    </source>
</evidence>
<keyword evidence="2" id="KW-0663">Pyridoxal phosphate</keyword>
<evidence type="ECO:0000313" key="5">
    <source>
        <dbReference type="EMBL" id="OIQ90712.1"/>
    </source>
</evidence>
<evidence type="ECO:0000256" key="1">
    <source>
        <dbReference type="ARBA" id="ARBA00001933"/>
    </source>
</evidence>
<dbReference type="SUPFAM" id="SSF53686">
    <property type="entry name" value="Tryptophan synthase beta subunit-like PLP-dependent enzymes"/>
    <property type="match status" value="1"/>
</dbReference>
<dbReference type="GO" id="GO:0009097">
    <property type="term" value="P:isoleucine biosynthetic process"/>
    <property type="evidence" value="ECO:0007669"/>
    <property type="project" value="TreeGrafter"/>
</dbReference>
<name>A0A1J5R415_9ZZZZ</name>
<gene>
    <name evidence="5" type="primary">psdht_1</name>
    <name evidence="5" type="ORF">GALL_273760</name>
</gene>
<dbReference type="EMBL" id="MLJW01000282">
    <property type="protein sequence ID" value="OIQ90712.1"/>
    <property type="molecule type" value="Genomic_DNA"/>
</dbReference>
<dbReference type="EC" id="4.2.1.-" evidence="5"/>
<dbReference type="GO" id="GO:0006567">
    <property type="term" value="P:L-threonine catabolic process"/>
    <property type="evidence" value="ECO:0007669"/>
    <property type="project" value="TreeGrafter"/>
</dbReference>
<dbReference type="InterPro" id="IPR036052">
    <property type="entry name" value="TrpB-like_PALP_sf"/>
</dbReference>
<accession>A0A1J5R415</accession>
<protein>
    <submittedName>
        <fullName evidence="5">Phenylserine dehydratase</fullName>
        <ecNumber evidence="5">4.2.1.-</ecNumber>
    </submittedName>
</protein>
<dbReference type="GO" id="GO:0004794">
    <property type="term" value="F:threonine deaminase activity"/>
    <property type="evidence" value="ECO:0007669"/>
    <property type="project" value="TreeGrafter"/>
</dbReference>
<dbReference type="GO" id="GO:0006565">
    <property type="term" value="P:L-serine catabolic process"/>
    <property type="evidence" value="ECO:0007669"/>
    <property type="project" value="TreeGrafter"/>
</dbReference>
<dbReference type="InterPro" id="IPR050147">
    <property type="entry name" value="Ser/Thr_Dehydratase"/>
</dbReference>
<keyword evidence="3 5" id="KW-0456">Lyase</keyword>
<evidence type="ECO:0000256" key="2">
    <source>
        <dbReference type="ARBA" id="ARBA00022898"/>
    </source>
</evidence>
<dbReference type="GO" id="GO:0003941">
    <property type="term" value="F:L-serine ammonia-lyase activity"/>
    <property type="evidence" value="ECO:0007669"/>
    <property type="project" value="TreeGrafter"/>
</dbReference>
<comment type="caution">
    <text evidence="5">The sequence shown here is derived from an EMBL/GenBank/DDBJ whole genome shotgun (WGS) entry which is preliminary data.</text>
</comment>
<dbReference type="InterPro" id="IPR001926">
    <property type="entry name" value="TrpB-like_PALP"/>
</dbReference>
<proteinExistence type="predicted"/>
<dbReference type="Pfam" id="PF00291">
    <property type="entry name" value="PALP"/>
    <property type="match status" value="1"/>
</dbReference>
<comment type="cofactor">
    <cofactor evidence="1">
        <name>pyridoxal 5'-phosphate</name>
        <dbReference type="ChEBI" id="CHEBI:597326"/>
    </cofactor>
</comment>
<feature type="domain" description="Tryptophan synthase beta chain-like PALP" evidence="4">
    <location>
        <begin position="115"/>
        <end position="222"/>
    </location>
</feature>
<reference evidence="5" key="1">
    <citation type="submission" date="2016-10" db="EMBL/GenBank/DDBJ databases">
        <title>Sequence of Gallionella enrichment culture.</title>
        <authorList>
            <person name="Poehlein A."/>
            <person name="Muehling M."/>
            <person name="Daniel R."/>
        </authorList>
    </citation>
    <scope>NUCLEOTIDE SEQUENCE</scope>
</reference>
<dbReference type="PANTHER" id="PTHR48078:SF6">
    <property type="entry name" value="L-THREONINE DEHYDRATASE CATABOLIC TDCB"/>
    <property type="match status" value="1"/>
</dbReference>
<organism evidence="5">
    <name type="scientific">mine drainage metagenome</name>
    <dbReference type="NCBI Taxonomy" id="410659"/>
    <lineage>
        <taxon>unclassified sequences</taxon>
        <taxon>metagenomes</taxon>
        <taxon>ecological metagenomes</taxon>
    </lineage>
</organism>
<dbReference type="PANTHER" id="PTHR48078">
    <property type="entry name" value="THREONINE DEHYDRATASE, MITOCHONDRIAL-RELATED"/>
    <property type="match status" value="1"/>
</dbReference>